<organism evidence="5 6">
    <name type="scientific">Centaurea solstitialis</name>
    <name type="common">yellow star-thistle</name>
    <dbReference type="NCBI Taxonomy" id="347529"/>
    <lineage>
        <taxon>Eukaryota</taxon>
        <taxon>Viridiplantae</taxon>
        <taxon>Streptophyta</taxon>
        <taxon>Embryophyta</taxon>
        <taxon>Tracheophyta</taxon>
        <taxon>Spermatophyta</taxon>
        <taxon>Magnoliopsida</taxon>
        <taxon>eudicotyledons</taxon>
        <taxon>Gunneridae</taxon>
        <taxon>Pentapetalae</taxon>
        <taxon>asterids</taxon>
        <taxon>campanulids</taxon>
        <taxon>Asterales</taxon>
        <taxon>Asteraceae</taxon>
        <taxon>Carduoideae</taxon>
        <taxon>Cardueae</taxon>
        <taxon>Centaureinae</taxon>
        <taxon>Centaurea</taxon>
    </lineage>
</organism>
<dbReference type="InterPro" id="IPR036872">
    <property type="entry name" value="CH_dom_sf"/>
</dbReference>
<dbReference type="Gene3D" id="1.10.418.10">
    <property type="entry name" value="Calponin-like domain"/>
    <property type="match status" value="1"/>
</dbReference>
<dbReference type="GO" id="GO:0005884">
    <property type="term" value="C:actin filament"/>
    <property type="evidence" value="ECO:0007669"/>
    <property type="project" value="TreeGrafter"/>
</dbReference>
<dbReference type="GO" id="GO:0051017">
    <property type="term" value="P:actin filament bundle assembly"/>
    <property type="evidence" value="ECO:0007669"/>
    <property type="project" value="InterPro"/>
</dbReference>
<keyword evidence="2" id="KW-0677">Repeat</keyword>
<dbReference type="EMBL" id="JARYMX010000002">
    <property type="protein sequence ID" value="KAJ9562724.1"/>
    <property type="molecule type" value="Genomic_DNA"/>
</dbReference>
<comment type="subunit">
    <text evidence="1">Interacts with F-actin.</text>
</comment>
<feature type="domain" description="Calponin-homology (CH)" evidence="4">
    <location>
        <begin position="1"/>
        <end position="94"/>
    </location>
</feature>
<dbReference type="Pfam" id="PF00307">
    <property type="entry name" value="CH"/>
    <property type="match status" value="1"/>
</dbReference>
<name>A0AA38TKQ9_9ASTR</name>
<keyword evidence="6" id="KW-1185">Reference proteome</keyword>
<comment type="caution">
    <text evidence="5">The sequence shown here is derived from an EMBL/GenBank/DDBJ whole genome shotgun (WGS) entry which is preliminary data.</text>
</comment>
<keyword evidence="3" id="KW-0009">Actin-binding</keyword>
<evidence type="ECO:0000256" key="3">
    <source>
        <dbReference type="ARBA" id="ARBA00023203"/>
    </source>
</evidence>
<dbReference type="GO" id="GO:0032432">
    <property type="term" value="C:actin filament bundle"/>
    <property type="evidence" value="ECO:0007669"/>
    <property type="project" value="TreeGrafter"/>
</dbReference>
<sequence length="299" mass="33796">MNFHLKKAGYKKPVTNFSSDLKDGEAYAYLLNVLAPEHCTPATLDTKDPAERANLVLEHAEKMDCKRYLAPKDIVEGSSNLNLAFVAQIFHQRLEMMVFVRYRYICSMMAFFDFFLLNIYPVAQKHGHVSNQPEFDENEGRYKSYAHCNVATRDPCVGAACGRPDGSGFVSRDYRIRRPDDIQISRHERDCYDRDMLVLRISEKYGTDPSVGVSYGFFRFCPFPHHGFSQQSSSGGWLNEPSAANGLGGRYRCLAGGNTVVPHLHRSCTSGMSGTGKDEMGKILVHHNNIIYNNLPRKH</sequence>
<dbReference type="AlphaFoldDB" id="A0AA38TKQ9"/>
<dbReference type="GO" id="GO:0051015">
    <property type="term" value="F:actin filament binding"/>
    <property type="evidence" value="ECO:0007669"/>
    <property type="project" value="InterPro"/>
</dbReference>
<gene>
    <name evidence="5" type="ORF">OSB04_007884</name>
</gene>
<evidence type="ECO:0000313" key="5">
    <source>
        <dbReference type="EMBL" id="KAJ9562724.1"/>
    </source>
</evidence>
<dbReference type="PROSITE" id="PS50021">
    <property type="entry name" value="CH"/>
    <property type="match status" value="1"/>
</dbReference>
<dbReference type="SMART" id="SM00033">
    <property type="entry name" value="CH"/>
    <property type="match status" value="1"/>
</dbReference>
<dbReference type="GO" id="GO:0051639">
    <property type="term" value="P:actin filament network formation"/>
    <property type="evidence" value="ECO:0007669"/>
    <property type="project" value="TreeGrafter"/>
</dbReference>
<protein>
    <recommendedName>
        <fullName evidence="4">Calponin-homology (CH) domain-containing protein</fullName>
    </recommendedName>
</protein>
<evidence type="ECO:0000259" key="4">
    <source>
        <dbReference type="PROSITE" id="PS50021"/>
    </source>
</evidence>
<evidence type="ECO:0000313" key="6">
    <source>
        <dbReference type="Proteomes" id="UP001172457"/>
    </source>
</evidence>
<evidence type="ECO:0000256" key="1">
    <source>
        <dbReference type="ARBA" id="ARBA00011385"/>
    </source>
</evidence>
<dbReference type="Proteomes" id="UP001172457">
    <property type="component" value="Chromosome 2"/>
</dbReference>
<dbReference type="PANTHER" id="PTHR19961">
    <property type="entry name" value="FIMBRIN/PLASTIN"/>
    <property type="match status" value="1"/>
</dbReference>
<evidence type="ECO:0000256" key="2">
    <source>
        <dbReference type="ARBA" id="ARBA00022737"/>
    </source>
</evidence>
<dbReference type="InterPro" id="IPR039959">
    <property type="entry name" value="Fimbrin/Plastin"/>
</dbReference>
<dbReference type="GO" id="GO:0005737">
    <property type="term" value="C:cytoplasm"/>
    <property type="evidence" value="ECO:0007669"/>
    <property type="project" value="TreeGrafter"/>
</dbReference>
<accession>A0AA38TKQ9</accession>
<dbReference type="PANTHER" id="PTHR19961:SF62">
    <property type="entry name" value="FIMBRIN-1"/>
    <property type="match status" value="1"/>
</dbReference>
<dbReference type="InterPro" id="IPR001715">
    <property type="entry name" value="CH_dom"/>
</dbReference>
<reference evidence="5" key="1">
    <citation type="submission" date="2023-03" db="EMBL/GenBank/DDBJ databases">
        <title>Chromosome-scale reference genome and RAD-based genetic map of yellow starthistle (Centaurea solstitialis) reveal putative structural variation and QTLs associated with invader traits.</title>
        <authorList>
            <person name="Reatini B."/>
            <person name="Cang F.A."/>
            <person name="Jiang Q."/>
            <person name="Mckibben M.T.W."/>
            <person name="Barker M.S."/>
            <person name="Rieseberg L.H."/>
            <person name="Dlugosch K.M."/>
        </authorList>
    </citation>
    <scope>NUCLEOTIDE SEQUENCE</scope>
    <source>
        <strain evidence="5">CAN-66</strain>
        <tissue evidence="5">Leaf</tissue>
    </source>
</reference>
<proteinExistence type="predicted"/>
<dbReference type="SUPFAM" id="SSF47576">
    <property type="entry name" value="Calponin-homology domain, CH-domain"/>
    <property type="match status" value="1"/>
</dbReference>